<dbReference type="EMBL" id="BJHV01000003">
    <property type="protein sequence ID" value="GDY49247.1"/>
    <property type="molecule type" value="Genomic_DNA"/>
</dbReference>
<keyword evidence="3" id="KW-1185">Reference proteome</keyword>
<proteinExistence type="predicted"/>
<comment type="caution">
    <text evidence="2">The sequence shown here is derived from an EMBL/GenBank/DDBJ whole genome shotgun (WGS) entry which is preliminary data.</text>
</comment>
<feature type="compositionally biased region" description="Basic and acidic residues" evidence="1">
    <location>
        <begin position="32"/>
        <end position="49"/>
    </location>
</feature>
<sequence length="161" mass="18221">MSVSSLRFTEASGPQDAGEHMWAEDLGQLDMDQDRYEEERTEEARRLRSSARELLERAAGELTRADRERLIDQARWQLQQANDPLPQKRQALERREQITMRSCGRPAVLVRPSLPGHREVYHRDETCGLISGDGRHVTHAGWTPVGEAEAAGYRPCARCGG</sequence>
<accession>A0A4D4KS17</accession>
<reference evidence="2 3" key="1">
    <citation type="journal article" date="2020" name="Int. J. Syst. Evol. Microbiol.">
        <title>Reclassification of Streptomyces castelarensis and Streptomyces sporoclivatus as later heterotypic synonyms of Streptomyces antimycoticus.</title>
        <authorList>
            <person name="Komaki H."/>
            <person name="Tamura T."/>
        </authorList>
    </citation>
    <scope>NUCLEOTIDE SEQUENCE [LARGE SCALE GENOMIC DNA]</scope>
    <source>
        <strain evidence="2 3">NBRC 12839</strain>
    </source>
</reference>
<feature type="region of interest" description="Disordered" evidence="1">
    <location>
        <begin position="1"/>
        <end position="49"/>
    </location>
</feature>
<dbReference type="Proteomes" id="UP000299290">
    <property type="component" value="Unassembled WGS sequence"/>
</dbReference>
<dbReference type="AlphaFoldDB" id="A0A4D4KS17"/>
<evidence type="ECO:0000313" key="3">
    <source>
        <dbReference type="Proteomes" id="UP000299290"/>
    </source>
</evidence>
<organism evidence="2 3">
    <name type="scientific">Streptomyces antimycoticus</name>
    <dbReference type="NCBI Taxonomy" id="68175"/>
    <lineage>
        <taxon>Bacteria</taxon>
        <taxon>Bacillati</taxon>
        <taxon>Actinomycetota</taxon>
        <taxon>Actinomycetes</taxon>
        <taxon>Kitasatosporales</taxon>
        <taxon>Streptomycetaceae</taxon>
        <taxon>Streptomyces</taxon>
        <taxon>Streptomyces violaceusniger group</taxon>
    </lineage>
</organism>
<gene>
    <name evidence="2" type="ORF">SANT12839_101290</name>
</gene>
<evidence type="ECO:0000313" key="2">
    <source>
        <dbReference type="EMBL" id="GDY49247.1"/>
    </source>
</evidence>
<evidence type="ECO:0000256" key="1">
    <source>
        <dbReference type="SAM" id="MobiDB-lite"/>
    </source>
</evidence>
<protein>
    <submittedName>
        <fullName evidence="2">Uncharacterized protein</fullName>
    </submittedName>
</protein>
<name>A0A4D4KS17_9ACTN</name>